<sequence>MGKPRPSAPTISEVAAAAGVGRATAARTLGGYGYVSAEMRDRVLAAADALGYRTNQLARSVSTGVSHTIGVVVADISNPFFGGVALGISEVASARGFDALVLSTAEHLEEEINAVNVLVDKRVDGIILSSAACAADSTAHLQLPNEQGIPLVLLDRLIPGLDLDAVVIDNRAAARHATTELIAAGHSRIGFIWGPPVPERIEYRRELVEAAGRNLWSDGERLTGYLDALDDAAIPLDLDHIMLGEKTEMRAYEAVTRMLALDAAPTAFFCTETDALTGTLHALRDAGLAIPSQVSIVGFDDSSWAAVMNPPLTMVRQPMLELGRQAAELLLRRIDSGAGDAEPPMQRELETEFIERESVAPAPTHR</sequence>
<reference evidence="5 6" key="1">
    <citation type="journal article" date="2019" name="Int. J. Syst. Evol. Microbiol.">
        <title>The Global Catalogue of Microorganisms (GCM) 10K type strain sequencing project: providing services to taxonomists for standard genome sequencing and annotation.</title>
        <authorList>
            <consortium name="The Broad Institute Genomics Platform"/>
            <consortium name="The Broad Institute Genome Sequencing Center for Infectious Disease"/>
            <person name="Wu L."/>
            <person name="Ma J."/>
        </authorList>
    </citation>
    <scope>NUCLEOTIDE SEQUENCE [LARGE SCALE GENOMIC DNA]</scope>
    <source>
        <strain evidence="5 6">JCM 14919</strain>
    </source>
</reference>
<dbReference type="SUPFAM" id="SSF53822">
    <property type="entry name" value="Periplasmic binding protein-like I"/>
    <property type="match status" value="1"/>
</dbReference>
<evidence type="ECO:0000256" key="3">
    <source>
        <dbReference type="ARBA" id="ARBA00023163"/>
    </source>
</evidence>
<dbReference type="SMART" id="SM00354">
    <property type="entry name" value="HTH_LACI"/>
    <property type="match status" value="1"/>
</dbReference>
<evidence type="ECO:0000256" key="1">
    <source>
        <dbReference type="ARBA" id="ARBA00023015"/>
    </source>
</evidence>
<comment type="caution">
    <text evidence="5">The sequence shown here is derived from an EMBL/GenBank/DDBJ whole genome shotgun (WGS) entry which is preliminary data.</text>
</comment>
<dbReference type="Gene3D" id="1.10.260.40">
    <property type="entry name" value="lambda repressor-like DNA-binding domains"/>
    <property type="match status" value="1"/>
</dbReference>
<keyword evidence="2 5" id="KW-0238">DNA-binding</keyword>
<name>A0ABN3B751_9MICO</name>
<dbReference type="InterPro" id="IPR028082">
    <property type="entry name" value="Peripla_BP_I"/>
</dbReference>
<dbReference type="GO" id="GO:0003677">
    <property type="term" value="F:DNA binding"/>
    <property type="evidence" value="ECO:0007669"/>
    <property type="project" value="UniProtKB-KW"/>
</dbReference>
<protein>
    <submittedName>
        <fullName evidence="5">LacI family DNA-binding transcriptional regulator</fullName>
    </submittedName>
</protein>
<dbReference type="PROSITE" id="PS50932">
    <property type="entry name" value="HTH_LACI_2"/>
    <property type="match status" value="1"/>
</dbReference>
<accession>A0ABN3B751</accession>
<dbReference type="Proteomes" id="UP001501084">
    <property type="component" value="Unassembled WGS sequence"/>
</dbReference>
<dbReference type="PANTHER" id="PTHR30146">
    <property type="entry name" value="LACI-RELATED TRANSCRIPTIONAL REPRESSOR"/>
    <property type="match status" value="1"/>
</dbReference>
<dbReference type="RefSeq" id="WP_346058234.1">
    <property type="nucleotide sequence ID" value="NZ_BAAAOP010000007.1"/>
</dbReference>
<dbReference type="Gene3D" id="3.40.50.2300">
    <property type="match status" value="2"/>
</dbReference>
<dbReference type="CDD" id="cd06267">
    <property type="entry name" value="PBP1_LacI_sugar_binding-like"/>
    <property type="match status" value="1"/>
</dbReference>
<dbReference type="InterPro" id="IPR000843">
    <property type="entry name" value="HTH_LacI"/>
</dbReference>
<organism evidence="5 6">
    <name type="scientific">Leucobacter alluvii</name>
    <dbReference type="NCBI Taxonomy" id="340321"/>
    <lineage>
        <taxon>Bacteria</taxon>
        <taxon>Bacillati</taxon>
        <taxon>Actinomycetota</taxon>
        <taxon>Actinomycetes</taxon>
        <taxon>Micrococcales</taxon>
        <taxon>Microbacteriaceae</taxon>
        <taxon>Leucobacter</taxon>
    </lineage>
</organism>
<evidence type="ECO:0000259" key="4">
    <source>
        <dbReference type="PROSITE" id="PS50932"/>
    </source>
</evidence>
<keyword evidence="3" id="KW-0804">Transcription</keyword>
<feature type="domain" description="HTH lacI-type" evidence="4">
    <location>
        <begin position="9"/>
        <end position="63"/>
    </location>
</feature>
<evidence type="ECO:0000256" key="2">
    <source>
        <dbReference type="ARBA" id="ARBA00023125"/>
    </source>
</evidence>
<dbReference type="InterPro" id="IPR010982">
    <property type="entry name" value="Lambda_DNA-bd_dom_sf"/>
</dbReference>
<dbReference type="Pfam" id="PF00356">
    <property type="entry name" value="LacI"/>
    <property type="match status" value="1"/>
</dbReference>
<evidence type="ECO:0000313" key="6">
    <source>
        <dbReference type="Proteomes" id="UP001501084"/>
    </source>
</evidence>
<keyword evidence="1" id="KW-0805">Transcription regulation</keyword>
<proteinExistence type="predicted"/>
<dbReference type="SUPFAM" id="SSF47413">
    <property type="entry name" value="lambda repressor-like DNA-binding domains"/>
    <property type="match status" value="1"/>
</dbReference>
<dbReference type="CDD" id="cd01392">
    <property type="entry name" value="HTH_LacI"/>
    <property type="match status" value="1"/>
</dbReference>
<dbReference type="InterPro" id="IPR001761">
    <property type="entry name" value="Peripla_BP/Lac1_sug-bd_dom"/>
</dbReference>
<dbReference type="EMBL" id="BAAAOP010000007">
    <property type="protein sequence ID" value="GAA2188944.1"/>
    <property type="molecule type" value="Genomic_DNA"/>
</dbReference>
<keyword evidence="6" id="KW-1185">Reference proteome</keyword>
<gene>
    <name evidence="5" type="ORF">GCM10009786_20070</name>
</gene>
<dbReference type="PANTHER" id="PTHR30146:SF109">
    <property type="entry name" value="HTH-TYPE TRANSCRIPTIONAL REGULATOR GALS"/>
    <property type="match status" value="1"/>
</dbReference>
<dbReference type="Pfam" id="PF00532">
    <property type="entry name" value="Peripla_BP_1"/>
    <property type="match status" value="1"/>
</dbReference>
<evidence type="ECO:0000313" key="5">
    <source>
        <dbReference type="EMBL" id="GAA2188944.1"/>
    </source>
</evidence>